<dbReference type="AlphaFoldDB" id="A0A7V3ZT87"/>
<evidence type="ECO:0000256" key="4">
    <source>
        <dbReference type="ARBA" id="ARBA00022833"/>
    </source>
</evidence>
<accession>A0A7V3ZT87</accession>
<dbReference type="InterPro" id="IPR036866">
    <property type="entry name" value="RibonucZ/Hydroxyglut_hydro"/>
</dbReference>
<dbReference type="GO" id="GO:0016787">
    <property type="term" value="F:hydrolase activity"/>
    <property type="evidence" value="ECO:0007669"/>
    <property type="project" value="UniProtKB-KW"/>
</dbReference>
<comment type="cofactor">
    <cofactor evidence="1">
        <name>Zn(2+)</name>
        <dbReference type="ChEBI" id="CHEBI:29105"/>
    </cofactor>
</comment>
<sequence length="227" mass="25740">MLYKGKTFQTLKTFKIIRYIFGPLDVNTYLIGDDESGECYCIDPGGEPDLILEDLEEKKWKLKGILLTHGHFDHVAGTGNLKEKIDVPVYLHRKDLEIYKRAPDSMFKWTGLTINNLPDIDFYLEENQEIHIGDKALVVIHTPGHTPGSVSFYGGGCIFTGDLIFKGTVGRADFPGSSFKELIKSIIEKILPLPEEIEIFPGHGDTTDLKTEIETNPYIREFLKYEI</sequence>
<protein>
    <submittedName>
        <fullName evidence="6">MBL fold metallo-hydrolase</fullName>
    </submittedName>
</protein>
<reference evidence="6" key="1">
    <citation type="journal article" date="2020" name="mSystems">
        <title>Genome- and Community-Level Interaction Insights into Carbon Utilization and Element Cycling Functions of Hydrothermarchaeota in Hydrothermal Sediment.</title>
        <authorList>
            <person name="Zhou Z."/>
            <person name="Liu Y."/>
            <person name="Xu W."/>
            <person name="Pan J."/>
            <person name="Luo Z.H."/>
            <person name="Li M."/>
        </authorList>
    </citation>
    <scope>NUCLEOTIDE SEQUENCE [LARGE SCALE GENOMIC DNA]</scope>
    <source>
        <strain evidence="7">SpSt-626</strain>
        <strain evidence="6">SpSt-695</strain>
    </source>
</reference>
<dbReference type="Pfam" id="PF00753">
    <property type="entry name" value="Lactamase_B"/>
    <property type="match status" value="1"/>
</dbReference>
<evidence type="ECO:0000259" key="5">
    <source>
        <dbReference type="SMART" id="SM00849"/>
    </source>
</evidence>
<dbReference type="InterPro" id="IPR051453">
    <property type="entry name" value="MBL_Glyoxalase_II"/>
</dbReference>
<keyword evidence="3 6" id="KW-0378">Hydrolase</keyword>
<dbReference type="PANTHER" id="PTHR46233">
    <property type="entry name" value="HYDROXYACYLGLUTATHIONE HYDROLASE GLOC"/>
    <property type="match status" value="1"/>
</dbReference>
<dbReference type="Gene3D" id="3.60.15.10">
    <property type="entry name" value="Ribonuclease Z/Hydroxyacylglutathione hydrolase-like"/>
    <property type="match status" value="1"/>
</dbReference>
<dbReference type="PANTHER" id="PTHR46233:SF3">
    <property type="entry name" value="HYDROXYACYLGLUTATHIONE HYDROLASE GLOC"/>
    <property type="match status" value="1"/>
</dbReference>
<organism evidence="6">
    <name type="scientific">candidate division WOR-3 bacterium</name>
    <dbReference type="NCBI Taxonomy" id="2052148"/>
    <lineage>
        <taxon>Bacteria</taxon>
        <taxon>Bacteria division WOR-3</taxon>
    </lineage>
</organism>
<keyword evidence="2" id="KW-0479">Metal-binding</keyword>
<dbReference type="EMBL" id="DTDP01000132">
    <property type="protein sequence ID" value="HGK53961.1"/>
    <property type="molecule type" value="Genomic_DNA"/>
</dbReference>
<keyword evidence="4" id="KW-0862">Zinc</keyword>
<name>A0A7V3ZT87_UNCW3</name>
<dbReference type="SMART" id="SM00849">
    <property type="entry name" value="Lactamase_B"/>
    <property type="match status" value="1"/>
</dbReference>
<feature type="domain" description="Metallo-beta-lactamase" evidence="5">
    <location>
        <begin position="25"/>
        <end position="203"/>
    </location>
</feature>
<evidence type="ECO:0000313" key="7">
    <source>
        <dbReference type="EMBL" id="HGM97595.1"/>
    </source>
</evidence>
<dbReference type="GO" id="GO:0046872">
    <property type="term" value="F:metal ion binding"/>
    <property type="evidence" value="ECO:0007669"/>
    <property type="project" value="UniProtKB-KW"/>
</dbReference>
<dbReference type="SUPFAM" id="SSF56281">
    <property type="entry name" value="Metallo-hydrolase/oxidoreductase"/>
    <property type="match status" value="1"/>
</dbReference>
<proteinExistence type="predicted"/>
<dbReference type="EMBL" id="DTAR01000080">
    <property type="protein sequence ID" value="HGM97595.1"/>
    <property type="molecule type" value="Genomic_DNA"/>
</dbReference>
<evidence type="ECO:0000256" key="2">
    <source>
        <dbReference type="ARBA" id="ARBA00022723"/>
    </source>
</evidence>
<comment type="caution">
    <text evidence="6">The sequence shown here is derived from an EMBL/GenBank/DDBJ whole genome shotgun (WGS) entry which is preliminary data.</text>
</comment>
<evidence type="ECO:0000256" key="3">
    <source>
        <dbReference type="ARBA" id="ARBA00022801"/>
    </source>
</evidence>
<evidence type="ECO:0000313" key="6">
    <source>
        <dbReference type="EMBL" id="HGK53961.1"/>
    </source>
</evidence>
<gene>
    <name evidence="7" type="ORF">ENT96_00905</name>
    <name evidence="6" type="ORF">ENU72_02940</name>
</gene>
<evidence type="ECO:0000256" key="1">
    <source>
        <dbReference type="ARBA" id="ARBA00001947"/>
    </source>
</evidence>
<dbReference type="InterPro" id="IPR001279">
    <property type="entry name" value="Metallo-B-lactamas"/>
</dbReference>